<evidence type="ECO:0000256" key="1">
    <source>
        <dbReference type="SAM" id="MobiDB-lite"/>
    </source>
</evidence>
<sequence>MAGKKSKKGVKKGGKKSGKKTGKKSGKSKRSSGSAKSLKAKAPPPDMLSPAAMENLYYIAHDAPDALQKRGFSLRGDILDTPVKFTENGQSSSVLRMMTEALSKTAVKWTSPTWKHGEKLKFQ</sequence>
<evidence type="ECO:0000313" key="2">
    <source>
        <dbReference type="EMBL" id="KAK0064284.1"/>
    </source>
</evidence>
<dbReference type="EMBL" id="JASAOG010000018">
    <property type="protein sequence ID" value="KAK0064284.1"/>
    <property type="molecule type" value="Genomic_DNA"/>
</dbReference>
<accession>A0AAD8C2N7</accession>
<reference evidence="2" key="1">
    <citation type="journal article" date="2023" name="PLoS Negl. Trop. Dis.">
        <title>A genome sequence for Biomphalaria pfeifferi, the major vector snail for the human-infecting parasite Schistosoma mansoni.</title>
        <authorList>
            <person name="Bu L."/>
            <person name="Lu L."/>
            <person name="Laidemitt M.R."/>
            <person name="Zhang S.M."/>
            <person name="Mutuku M."/>
            <person name="Mkoji G."/>
            <person name="Steinauer M."/>
            <person name="Loker E.S."/>
        </authorList>
    </citation>
    <scope>NUCLEOTIDE SEQUENCE</scope>
    <source>
        <strain evidence="2">KasaAsao</strain>
    </source>
</reference>
<dbReference type="Proteomes" id="UP001233172">
    <property type="component" value="Unassembled WGS sequence"/>
</dbReference>
<dbReference type="PANTHER" id="PTHR37932">
    <property type="entry name" value="SMALL LYSINE-RICH PROTEIN 1"/>
    <property type="match status" value="1"/>
</dbReference>
<gene>
    <name evidence="2" type="ORF">Bpfe_006469</name>
</gene>
<keyword evidence="3" id="KW-1185">Reference proteome</keyword>
<feature type="compositionally biased region" description="Low complexity" evidence="1">
    <location>
        <begin position="31"/>
        <end position="41"/>
    </location>
</feature>
<comment type="caution">
    <text evidence="2">The sequence shown here is derived from an EMBL/GenBank/DDBJ whole genome shotgun (WGS) entry which is preliminary data.</text>
</comment>
<organism evidence="2 3">
    <name type="scientific">Biomphalaria pfeifferi</name>
    <name type="common">Bloodfluke planorb</name>
    <name type="synonym">Freshwater snail</name>
    <dbReference type="NCBI Taxonomy" id="112525"/>
    <lineage>
        <taxon>Eukaryota</taxon>
        <taxon>Metazoa</taxon>
        <taxon>Spiralia</taxon>
        <taxon>Lophotrochozoa</taxon>
        <taxon>Mollusca</taxon>
        <taxon>Gastropoda</taxon>
        <taxon>Heterobranchia</taxon>
        <taxon>Euthyneura</taxon>
        <taxon>Panpulmonata</taxon>
        <taxon>Hygrophila</taxon>
        <taxon>Lymnaeoidea</taxon>
        <taxon>Planorbidae</taxon>
        <taxon>Biomphalaria</taxon>
    </lineage>
</organism>
<dbReference type="PANTHER" id="PTHR37932:SF1">
    <property type="entry name" value="SMALL LYSINE-RICH PROTEIN 1"/>
    <property type="match status" value="1"/>
</dbReference>
<protein>
    <submittedName>
        <fullName evidence="2">Small lysine-rich protein 1</fullName>
    </submittedName>
</protein>
<reference evidence="2" key="2">
    <citation type="submission" date="2023-04" db="EMBL/GenBank/DDBJ databases">
        <authorList>
            <person name="Bu L."/>
            <person name="Lu L."/>
            <person name="Laidemitt M.R."/>
            <person name="Zhang S.M."/>
            <person name="Mutuku M."/>
            <person name="Mkoji G."/>
            <person name="Steinauer M."/>
            <person name="Loker E.S."/>
        </authorList>
    </citation>
    <scope>NUCLEOTIDE SEQUENCE</scope>
    <source>
        <strain evidence="2">KasaAsao</strain>
        <tissue evidence="2">Whole Snail</tissue>
    </source>
</reference>
<proteinExistence type="predicted"/>
<evidence type="ECO:0000313" key="3">
    <source>
        <dbReference type="Proteomes" id="UP001233172"/>
    </source>
</evidence>
<feature type="compositionally biased region" description="Basic residues" evidence="1">
    <location>
        <begin position="1"/>
        <end position="30"/>
    </location>
</feature>
<name>A0AAD8C2N7_BIOPF</name>
<feature type="region of interest" description="Disordered" evidence="1">
    <location>
        <begin position="1"/>
        <end position="46"/>
    </location>
</feature>
<dbReference type="AlphaFoldDB" id="A0AAD8C2N7"/>
<dbReference type="InterPro" id="IPR037760">
    <property type="entry name" value="SMKR1"/>
</dbReference>